<evidence type="ECO:0000259" key="3">
    <source>
        <dbReference type="Pfam" id="PF10646"/>
    </source>
</evidence>
<dbReference type="Pfam" id="PF10646">
    <property type="entry name" value="Germane"/>
    <property type="match status" value="1"/>
</dbReference>
<organism evidence="4 5">
    <name type="scientific">Streptomyces mexicanus</name>
    <dbReference type="NCBI Taxonomy" id="178566"/>
    <lineage>
        <taxon>Bacteria</taxon>
        <taxon>Bacillati</taxon>
        <taxon>Actinomycetota</taxon>
        <taxon>Actinomycetes</taxon>
        <taxon>Kitasatosporales</taxon>
        <taxon>Streptomycetaceae</taxon>
        <taxon>Streptomyces</taxon>
    </lineage>
</organism>
<name>A0A7X1I5X8_9ACTN</name>
<proteinExistence type="predicted"/>
<feature type="signal peptide" evidence="2">
    <location>
        <begin position="1"/>
        <end position="21"/>
    </location>
</feature>
<evidence type="ECO:0000256" key="2">
    <source>
        <dbReference type="SAM" id="SignalP"/>
    </source>
</evidence>
<protein>
    <submittedName>
        <fullName evidence="4">GerMN domain-containing protein</fullName>
    </submittedName>
</protein>
<evidence type="ECO:0000313" key="4">
    <source>
        <dbReference type="EMBL" id="MBC2867148.1"/>
    </source>
</evidence>
<dbReference type="PROSITE" id="PS51257">
    <property type="entry name" value="PROKAR_LIPOPROTEIN"/>
    <property type="match status" value="1"/>
</dbReference>
<dbReference type="RefSeq" id="WP_159661911.1">
    <property type="nucleotide sequence ID" value="NZ_JACMHY010000007.1"/>
</dbReference>
<feature type="chain" id="PRO_5038688430" evidence="2">
    <location>
        <begin position="22"/>
        <end position="193"/>
    </location>
</feature>
<dbReference type="EMBL" id="JACMHY010000007">
    <property type="protein sequence ID" value="MBC2867148.1"/>
    <property type="molecule type" value="Genomic_DNA"/>
</dbReference>
<feature type="domain" description="GerMN" evidence="3">
    <location>
        <begin position="45"/>
        <end position="132"/>
    </location>
</feature>
<dbReference type="Proteomes" id="UP000517694">
    <property type="component" value="Unassembled WGS sequence"/>
</dbReference>
<dbReference type="OrthoDB" id="4222562at2"/>
<accession>A0A7X1I5X8</accession>
<evidence type="ECO:0000313" key="5">
    <source>
        <dbReference type="Proteomes" id="UP000517694"/>
    </source>
</evidence>
<comment type="caution">
    <text evidence="4">The sequence shown here is derived from an EMBL/GenBank/DDBJ whole genome shotgun (WGS) entry which is preliminary data.</text>
</comment>
<evidence type="ECO:0000256" key="1">
    <source>
        <dbReference type="SAM" id="MobiDB-lite"/>
    </source>
</evidence>
<gene>
    <name evidence="4" type="ORF">H1R13_19900</name>
</gene>
<dbReference type="AlphaFoldDB" id="A0A7X1I5X8"/>
<keyword evidence="2" id="KW-0732">Signal</keyword>
<keyword evidence="5" id="KW-1185">Reference proteome</keyword>
<feature type="region of interest" description="Disordered" evidence="1">
    <location>
        <begin position="132"/>
        <end position="163"/>
    </location>
</feature>
<reference evidence="4 5" key="1">
    <citation type="submission" date="2020-08" db="EMBL/GenBank/DDBJ databases">
        <title>Whole-Genome Sequence of French Clinical Streptomyces mexicanus Strain Q0842.</title>
        <authorList>
            <person name="Boxberger M."/>
            <person name="La Scola B."/>
        </authorList>
    </citation>
    <scope>NUCLEOTIDE SEQUENCE [LARGE SCALE GENOMIC DNA]</scope>
    <source>
        <strain evidence="4 5">Marseille-Q0842</strain>
    </source>
</reference>
<dbReference type="InterPro" id="IPR019606">
    <property type="entry name" value="GerMN"/>
</dbReference>
<sequence>MREVVRATALTGLAAGLLALAGCGVPPTGVIDAGAPASGIPARTTVYFLAGTALRGVPRPTADGTDPVAGAVALLLAGPTRAEARQHLTTDLPEVPAGVRVTSDGDTVTVRLPPGVGRLTDRGVEQLTCTAAHARRSTASRGPVRPAASPTGTPDAFAADGAPRPVRGAAQISVRVVGAAWDTVRADSLCPSD</sequence>